<dbReference type="InterPro" id="IPR020449">
    <property type="entry name" value="Tscrpt_reg_AraC-type_HTH"/>
</dbReference>
<dbReference type="PANTHER" id="PTHR47893">
    <property type="entry name" value="REGULATORY PROTEIN PCHR"/>
    <property type="match status" value="1"/>
</dbReference>
<dbReference type="InParanoid" id="A0A0D2J848"/>
<dbReference type="PANTHER" id="PTHR47893:SF1">
    <property type="entry name" value="REGULATORY PROTEIN PCHR"/>
    <property type="match status" value="1"/>
</dbReference>
<dbReference type="GO" id="GO:0043565">
    <property type="term" value="F:sequence-specific DNA binding"/>
    <property type="evidence" value="ECO:0007669"/>
    <property type="project" value="InterPro"/>
</dbReference>
<keyword evidence="6" id="KW-1185">Reference proteome</keyword>
<protein>
    <submittedName>
        <fullName evidence="5">AraC family transcriptional regulator</fullName>
    </submittedName>
</protein>
<dbReference type="PROSITE" id="PS01124">
    <property type="entry name" value="HTH_ARAC_FAMILY_2"/>
    <property type="match status" value="1"/>
</dbReference>
<dbReference type="SMART" id="SM00342">
    <property type="entry name" value="HTH_ARAC"/>
    <property type="match status" value="1"/>
</dbReference>
<dbReference type="Gene3D" id="1.10.10.60">
    <property type="entry name" value="Homeodomain-like"/>
    <property type="match status" value="2"/>
</dbReference>
<evidence type="ECO:0000256" key="2">
    <source>
        <dbReference type="ARBA" id="ARBA00023125"/>
    </source>
</evidence>
<sequence length="326" mass="36111">MGNMVTVDTHKLAEGSSFYADGQLQSVTVNPRYGSGYLSQVRSLTSGISVVIQNFSLHGEGAFRLPRDQESCPPVIAFFTCYSGVGQISYDRPRIPLGNGFSNINFPEYTAALSMDVKGNTPIQTLIVCMELAVFAELTGKTGDELIEALEMLNFHAGERQKKDWSRSIDFAQRMCGYQALDSFINHPRDTLFLEAKALELAALHIRQLEHLTGKTDQREAASQHVEKIAQACLILKEKMAAPPGARELARKVGLNHNQLVRGFREMFGLGPFEYLRAIRLEKARELIAGHECNVTEAAFNVGYSSLSHFSKAFRDEFGINPKACA</sequence>
<dbReference type="Proteomes" id="UP000032233">
    <property type="component" value="Unassembled WGS sequence"/>
</dbReference>
<keyword evidence="2" id="KW-0238">DNA-binding</keyword>
<dbReference type="InterPro" id="IPR018060">
    <property type="entry name" value="HTH_AraC"/>
</dbReference>
<dbReference type="InterPro" id="IPR009057">
    <property type="entry name" value="Homeodomain-like_sf"/>
</dbReference>
<keyword evidence="3" id="KW-0804">Transcription</keyword>
<evidence type="ECO:0000313" key="5">
    <source>
        <dbReference type="EMBL" id="KIX11881.1"/>
    </source>
</evidence>
<dbReference type="Pfam" id="PF12833">
    <property type="entry name" value="HTH_18"/>
    <property type="match status" value="1"/>
</dbReference>
<dbReference type="EMBL" id="AZAC01000038">
    <property type="protein sequence ID" value="KIX11881.1"/>
    <property type="molecule type" value="Genomic_DNA"/>
</dbReference>
<dbReference type="InterPro" id="IPR018062">
    <property type="entry name" value="HTH_AraC-typ_CS"/>
</dbReference>
<dbReference type="GO" id="GO:0003700">
    <property type="term" value="F:DNA-binding transcription factor activity"/>
    <property type="evidence" value="ECO:0007669"/>
    <property type="project" value="InterPro"/>
</dbReference>
<dbReference type="AlphaFoldDB" id="A0A0D2J848"/>
<dbReference type="InterPro" id="IPR053142">
    <property type="entry name" value="PchR_regulatory_protein"/>
</dbReference>
<feature type="domain" description="HTH araC/xylS-type" evidence="4">
    <location>
        <begin position="230"/>
        <end position="326"/>
    </location>
</feature>
<name>A0A0D2J848_9BACT</name>
<evidence type="ECO:0000313" key="6">
    <source>
        <dbReference type="Proteomes" id="UP000032233"/>
    </source>
</evidence>
<keyword evidence="1" id="KW-0805">Transcription regulation</keyword>
<dbReference type="PROSITE" id="PS00041">
    <property type="entry name" value="HTH_ARAC_FAMILY_1"/>
    <property type="match status" value="1"/>
</dbReference>
<evidence type="ECO:0000256" key="1">
    <source>
        <dbReference type="ARBA" id="ARBA00023015"/>
    </source>
</evidence>
<accession>A0A0D2J848</accession>
<evidence type="ECO:0000256" key="3">
    <source>
        <dbReference type="ARBA" id="ARBA00023163"/>
    </source>
</evidence>
<dbReference type="PRINTS" id="PR00032">
    <property type="entry name" value="HTHARAC"/>
</dbReference>
<dbReference type="PATRIC" id="fig|1429043.3.peg.4639"/>
<comment type="caution">
    <text evidence="5">The sequence shown here is derived from an EMBL/GenBank/DDBJ whole genome shotgun (WGS) entry which is preliminary data.</text>
</comment>
<organism evidence="5 6">
    <name type="scientific">Dethiosulfatarculus sandiegensis</name>
    <dbReference type="NCBI Taxonomy" id="1429043"/>
    <lineage>
        <taxon>Bacteria</taxon>
        <taxon>Pseudomonadati</taxon>
        <taxon>Thermodesulfobacteriota</taxon>
        <taxon>Desulfarculia</taxon>
        <taxon>Desulfarculales</taxon>
        <taxon>Desulfarculaceae</taxon>
        <taxon>Dethiosulfatarculus</taxon>
    </lineage>
</organism>
<gene>
    <name evidence="5" type="ORF">X474_21875</name>
</gene>
<proteinExistence type="predicted"/>
<evidence type="ECO:0000259" key="4">
    <source>
        <dbReference type="PROSITE" id="PS01124"/>
    </source>
</evidence>
<reference evidence="5 6" key="1">
    <citation type="submission" date="2013-11" db="EMBL/GenBank/DDBJ databases">
        <title>Metagenomic analysis of a methanogenic consortium involved in long chain n-alkane degradation.</title>
        <authorList>
            <person name="Davidova I.A."/>
            <person name="Callaghan A.V."/>
            <person name="Wawrik B."/>
            <person name="Pruitt S."/>
            <person name="Marks C."/>
            <person name="Duncan K.E."/>
            <person name="Suflita J.M."/>
        </authorList>
    </citation>
    <scope>NUCLEOTIDE SEQUENCE [LARGE SCALE GENOMIC DNA]</scope>
    <source>
        <strain evidence="5 6">SPR</strain>
    </source>
</reference>
<dbReference type="STRING" id="1429043.X474_21875"/>
<dbReference type="SUPFAM" id="SSF46689">
    <property type="entry name" value="Homeodomain-like"/>
    <property type="match status" value="2"/>
</dbReference>